<dbReference type="CDD" id="cd01836">
    <property type="entry name" value="FeeA_FeeB_like"/>
    <property type="match status" value="1"/>
</dbReference>
<organism evidence="4 5">
    <name type="scientific">Streptacidiphilus cavernicola</name>
    <dbReference type="NCBI Taxonomy" id="3342716"/>
    <lineage>
        <taxon>Bacteria</taxon>
        <taxon>Bacillati</taxon>
        <taxon>Actinomycetota</taxon>
        <taxon>Actinomycetes</taxon>
        <taxon>Kitasatosporales</taxon>
        <taxon>Streptomycetaceae</taxon>
        <taxon>Streptacidiphilus</taxon>
    </lineage>
</organism>
<keyword evidence="4" id="KW-0378">Hydrolase</keyword>
<feature type="transmembrane region" description="Helical" evidence="2">
    <location>
        <begin position="12"/>
        <end position="33"/>
    </location>
</feature>
<dbReference type="Proteomes" id="UP001592528">
    <property type="component" value="Unassembled WGS sequence"/>
</dbReference>
<dbReference type="PANTHER" id="PTHR30383">
    <property type="entry name" value="THIOESTERASE 1/PROTEASE 1/LYSOPHOSPHOLIPASE L1"/>
    <property type="match status" value="1"/>
</dbReference>
<feature type="domain" description="SGNH hydrolase-type esterase" evidence="3">
    <location>
        <begin position="74"/>
        <end position="249"/>
    </location>
</feature>
<dbReference type="InterPro" id="IPR051532">
    <property type="entry name" value="Ester_Hydrolysis_Enzymes"/>
</dbReference>
<keyword evidence="2" id="KW-0812">Transmembrane</keyword>
<dbReference type="Gene3D" id="3.40.50.1110">
    <property type="entry name" value="SGNH hydrolase"/>
    <property type="match status" value="1"/>
</dbReference>
<keyword evidence="5" id="KW-1185">Reference proteome</keyword>
<evidence type="ECO:0000256" key="1">
    <source>
        <dbReference type="SAM" id="MobiDB-lite"/>
    </source>
</evidence>
<evidence type="ECO:0000259" key="3">
    <source>
        <dbReference type="Pfam" id="PF13472"/>
    </source>
</evidence>
<keyword evidence="2" id="KW-1133">Transmembrane helix</keyword>
<keyword evidence="2" id="KW-0472">Membrane</keyword>
<comment type="caution">
    <text evidence="4">The sequence shown here is derived from an EMBL/GenBank/DDBJ whole genome shotgun (WGS) entry which is preliminary data.</text>
</comment>
<proteinExistence type="predicted"/>
<dbReference type="InterPro" id="IPR036514">
    <property type="entry name" value="SGNH_hydro_sf"/>
</dbReference>
<dbReference type="SUPFAM" id="SSF52266">
    <property type="entry name" value="SGNH hydrolase"/>
    <property type="match status" value="1"/>
</dbReference>
<dbReference type="InterPro" id="IPR013830">
    <property type="entry name" value="SGNH_hydro"/>
</dbReference>
<name>A0ABV6UM34_9ACTN</name>
<dbReference type="RefSeq" id="WP_084713531.1">
    <property type="nucleotide sequence ID" value="NZ_JBHEZZ010000006.1"/>
</dbReference>
<feature type="compositionally biased region" description="Low complexity" evidence="1">
    <location>
        <begin position="333"/>
        <end position="344"/>
    </location>
</feature>
<feature type="region of interest" description="Disordered" evidence="1">
    <location>
        <begin position="318"/>
        <end position="362"/>
    </location>
</feature>
<reference evidence="4 5" key="1">
    <citation type="submission" date="2024-09" db="EMBL/GenBank/DDBJ databases">
        <authorList>
            <person name="Lee S.D."/>
        </authorList>
    </citation>
    <scope>NUCLEOTIDE SEQUENCE [LARGE SCALE GENOMIC DNA]</scope>
    <source>
        <strain evidence="4 5">N1-5</strain>
    </source>
</reference>
<protein>
    <submittedName>
        <fullName evidence="4">SGNH/GDSL hydrolase family protein</fullName>
    </submittedName>
</protein>
<dbReference type="EMBL" id="JBHEZZ010000006">
    <property type="protein sequence ID" value="MFC1402517.1"/>
    <property type="molecule type" value="Genomic_DNA"/>
</dbReference>
<gene>
    <name evidence="4" type="ORF">ACEZDJ_14615</name>
</gene>
<evidence type="ECO:0000313" key="5">
    <source>
        <dbReference type="Proteomes" id="UP001592528"/>
    </source>
</evidence>
<evidence type="ECO:0000313" key="4">
    <source>
        <dbReference type="EMBL" id="MFC1402517.1"/>
    </source>
</evidence>
<accession>A0ABV6UM34</accession>
<sequence length="362" mass="36903">MSRARVARRIAAAAAYGGGGIGLVGVGFAGVLLTEAKLAEHTLNTLQGEPPPADGVYGRAFAADADAEPLLFAVLGDSTAAGFGVTRGRDTPGALLAGGIASIAERPVRLSVAAANGATSEDLERQVDLALRAEPDIALIMIGANDVTQRVRLTASVRMLGAAIRRLRSAGAQVVVGTCPDLGTIEPVRPPLRWLARRASRQLAAAQTIAVVEAGARSVSLGDLLGPEFSGRPEMFASDRYHPSAQGYATAAMAMLPSLCAALDLWPDGGAEERPDAFRGEGVLPVAQAAAEAAGRGGTEVAGAAVLGSESGPRGRWALLKHRRRRHLPEGNPAESAEPATAPADDARSGNSHAVGADAGST</sequence>
<dbReference type="GO" id="GO:0016787">
    <property type="term" value="F:hydrolase activity"/>
    <property type="evidence" value="ECO:0007669"/>
    <property type="project" value="UniProtKB-KW"/>
</dbReference>
<dbReference type="Pfam" id="PF13472">
    <property type="entry name" value="Lipase_GDSL_2"/>
    <property type="match status" value="1"/>
</dbReference>
<dbReference type="PANTHER" id="PTHR30383:SF5">
    <property type="entry name" value="SGNH HYDROLASE-TYPE ESTERASE DOMAIN-CONTAINING PROTEIN"/>
    <property type="match status" value="1"/>
</dbReference>
<evidence type="ECO:0000256" key="2">
    <source>
        <dbReference type="SAM" id="Phobius"/>
    </source>
</evidence>